<dbReference type="PANTHER" id="PTHR35567:SF1">
    <property type="entry name" value="CONSERVED FUNGAL PROTEIN (AFU_ORTHOLOGUE AFUA_1G14230)"/>
    <property type="match status" value="1"/>
</dbReference>
<dbReference type="EMBL" id="JAODAN010000012">
    <property type="protein sequence ID" value="KAK1920846.1"/>
    <property type="molecule type" value="Genomic_DNA"/>
</dbReference>
<evidence type="ECO:0000313" key="2">
    <source>
        <dbReference type="EMBL" id="KAK1920846.1"/>
    </source>
</evidence>
<accession>A0AAD9FMG4</accession>
<gene>
    <name evidence="2" type="ORF">DB88DRAFT_513589</name>
</gene>
<keyword evidence="3" id="KW-1185">Reference proteome</keyword>
<keyword evidence="1" id="KW-0732">Signal</keyword>
<comment type="caution">
    <text evidence="2">The sequence shown here is derived from an EMBL/GenBank/DDBJ whole genome shotgun (WGS) entry which is preliminary data.</text>
</comment>
<feature type="chain" id="PRO_5042264097" description="Malate dehydrogenase" evidence="1">
    <location>
        <begin position="18"/>
        <end position="225"/>
    </location>
</feature>
<reference evidence="2" key="1">
    <citation type="submission" date="2023-02" db="EMBL/GenBank/DDBJ databases">
        <title>Identification and recombinant expression of a fungal hydrolase from Papiliotrema laurentii that hydrolyzes apple cutin and clears colloidal polyester polyurethane.</title>
        <authorList>
            <consortium name="DOE Joint Genome Institute"/>
            <person name="Roman V.A."/>
            <person name="Bojanowski C."/>
            <person name="Crable B.R."/>
            <person name="Wagner D.N."/>
            <person name="Hung C.S."/>
            <person name="Nadeau L.J."/>
            <person name="Schratz L."/>
            <person name="Haridas S."/>
            <person name="Pangilinan J."/>
            <person name="Lipzen A."/>
            <person name="Na H."/>
            <person name="Yan M."/>
            <person name="Ng V."/>
            <person name="Grigoriev I.V."/>
            <person name="Spatafora J.W."/>
            <person name="Barlow D."/>
            <person name="Biffinger J."/>
            <person name="Kelley-Loughnane N."/>
            <person name="Varaljay V.A."/>
            <person name="Crookes-Goodson W.J."/>
        </authorList>
    </citation>
    <scope>NUCLEOTIDE SEQUENCE</scope>
    <source>
        <strain evidence="2">5307AH</strain>
    </source>
</reference>
<dbReference type="AlphaFoldDB" id="A0AAD9FMG4"/>
<dbReference type="Pfam" id="PF11937">
    <property type="entry name" value="DUF3455"/>
    <property type="match status" value="1"/>
</dbReference>
<name>A0AAD9FMG4_PAPLA</name>
<evidence type="ECO:0000313" key="3">
    <source>
        <dbReference type="Proteomes" id="UP001182556"/>
    </source>
</evidence>
<dbReference type="PANTHER" id="PTHR35567">
    <property type="entry name" value="MALATE DEHYDROGENASE (AFU_ORTHOLOGUE AFUA_2G13800)"/>
    <property type="match status" value="1"/>
</dbReference>
<sequence length="225" mass="23399">MLSLQATCLLLLTSVMGAPTSLSALQSSSFNDLTRSLAPSCPLGNFQIPLPSGLTLSPGQQVKFATVGRGTQNYTCTNGAFVSSGAVADLYDVSCLFKVTAPFIPTATLSKWLPIIALNSLPFPGPAALPLALDHYFIATPDSASGISPVFASSTDRIVAKRDASVPAANASVNVPYVKLIAIDGQGTLAETVFRLDTANGQPPSTCSGSETITVQYAAMYYLTK</sequence>
<protein>
    <recommendedName>
        <fullName evidence="4">Malate dehydrogenase</fullName>
    </recommendedName>
</protein>
<dbReference type="InterPro" id="IPR021851">
    <property type="entry name" value="DUF3455"/>
</dbReference>
<organism evidence="2 3">
    <name type="scientific">Papiliotrema laurentii</name>
    <name type="common">Cryptococcus laurentii</name>
    <dbReference type="NCBI Taxonomy" id="5418"/>
    <lineage>
        <taxon>Eukaryota</taxon>
        <taxon>Fungi</taxon>
        <taxon>Dikarya</taxon>
        <taxon>Basidiomycota</taxon>
        <taxon>Agaricomycotina</taxon>
        <taxon>Tremellomycetes</taxon>
        <taxon>Tremellales</taxon>
        <taxon>Rhynchogastremaceae</taxon>
        <taxon>Papiliotrema</taxon>
    </lineage>
</organism>
<feature type="signal peptide" evidence="1">
    <location>
        <begin position="1"/>
        <end position="17"/>
    </location>
</feature>
<evidence type="ECO:0008006" key="4">
    <source>
        <dbReference type="Google" id="ProtNLM"/>
    </source>
</evidence>
<dbReference type="Proteomes" id="UP001182556">
    <property type="component" value="Unassembled WGS sequence"/>
</dbReference>
<evidence type="ECO:0000256" key="1">
    <source>
        <dbReference type="SAM" id="SignalP"/>
    </source>
</evidence>
<proteinExistence type="predicted"/>